<proteinExistence type="inferred from homology"/>
<evidence type="ECO:0000313" key="19">
    <source>
        <dbReference type="Proteomes" id="UP000680419"/>
    </source>
</evidence>
<comment type="subunit">
    <text evidence="16">Homodimer. Homohexamer; ring-shaped, necessary to form the nucleocapsid. Homopentamers; opened pentamers in solution. Binds to viral genomic RNA. Interacts with glycoprotein Gn; this interaction allows packaging of nucleocapsids into virions.</text>
</comment>
<evidence type="ECO:0000256" key="14">
    <source>
        <dbReference type="ARBA" id="ARBA00023200"/>
    </source>
</evidence>
<keyword evidence="19" id="KW-1185">Reference proteome</keyword>
<comment type="similarity">
    <text evidence="6 17">Belongs to the phlebovirus nucleocapsid protein family.</text>
</comment>
<dbReference type="GO" id="GO:0019013">
    <property type="term" value="C:viral nucleocapsid"/>
    <property type="evidence" value="ECO:0007669"/>
    <property type="project" value="UniProtKB-UniRule"/>
</dbReference>
<evidence type="ECO:0000256" key="4">
    <source>
        <dbReference type="ARBA" id="ARBA00004328"/>
    </source>
</evidence>
<dbReference type="GeneID" id="80550441"/>
<evidence type="ECO:0000256" key="2">
    <source>
        <dbReference type="ARBA" id="ARBA00004147"/>
    </source>
</evidence>
<evidence type="ECO:0000256" key="11">
    <source>
        <dbReference type="ARBA" id="ARBA00022844"/>
    </source>
</evidence>
<protein>
    <recommendedName>
        <fullName evidence="7 17">Nucleoprotein</fullName>
    </recommendedName>
</protein>
<keyword evidence="12 17" id="KW-0694">RNA-binding</keyword>
<dbReference type="GO" id="GO:1990904">
    <property type="term" value="C:ribonucleoprotein complex"/>
    <property type="evidence" value="ECO:0007669"/>
    <property type="project" value="UniProtKB-KW"/>
</dbReference>
<evidence type="ECO:0000256" key="7">
    <source>
        <dbReference type="ARBA" id="ARBA00014389"/>
    </source>
</evidence>
<dbReference type="GO" id="GO:0044177">
    <property type="term" value="C:host cell Golgi apparatus"/>
    <property type="evidence" value="ECO:0007669"/>
    <property type="project" value="UniProtKB-SubCell"/>
</dbReference>
<name>A0A7G8PYK0_9VIRU</name>
<keyword evidence="9" id="KW-1048">Host nucleus</keyword>
<organism evidence="18 19">
    <name type="scientific">Bogoria virus</name>
    <dbReference type="NCBI Taxonomy" id="2767007"/>
    <lineage>
        <taxon>Viruses</taxon>
        <taxon>Riboviria</taxon>
        <taxon>Orthornavirae</taxon>
        <taxon>Negarnaviricota</taxon>
        <taxon>Polyploviricotina</taxon>
        <taxon>Bunyaviricetes</taxon>
        <taxon>Hareavirales</taxon>
        <taxon>Phenuiviridae</taxon>
        <taxon>Phlebovirus</taxon>
        <taxon>Phlebovirus bogoriaense</taxon>
    </lineage>
</organism>
<evidence type="ECO:0000256" key="8">
    <source>
        <dbReference type="ARBA" id="ARBA00022561"/>
    </source>
</evidence>
<evidence type="ECO:0000256" key="9">
    <source>
        <dbReference type="ARBA" id="ARBA00022562"/>
    </source>
</evidence>
<dbReference type="PIRSF" id="PIRSF003953">
    <property type="entry name" value="N_PhelboV"/>
    <property type="match status" value="1"/>
</dbReference>
<evidence type="ECO:0000256" key="5">
    <source>
        <dbReference type="ARBA" id="ARBA00004452"/>
    </source>
</evidence>
<dbReference type="RefSeq" id="YP_010840033.1">
    <property type="nucleotide sequence ID" value="NC_078351.1"/>
</dbReference>
<evidence type="ECO:0000313" key="18">
    <source>
        <dbReference type="EMBL" id="QNJ99606.1"/>
    </source>
</evidence>
<dbReference type="GO" id="GO:0042025">
    <property type="term" value="C:host cell nucleus"/>
    <property type="evidence" value="ECO:0007669"/>
    <property type="project" value="UniProtKB-SubCell"/>
</dbReference>
<evidence type="ECO:0000256" key="10">
    <source>
        <dbReference type="ARBA" id="ARBA00022812"/>
    </source>
</evidence>
<keyword evidence="10" id="KW-1040">Host Golgi apparatus</keyword>
<accession>A0A7G8PYK0</accession>
<dbReference type="GO" id="GO:0003723">
    <property type="term" value="F:RNA binding"/>
    <property type="evidence" value="ECO:0007669"/>
    <property type="project" value="UniProtKB-UniRule"/>
</dbReference>
<evidence type="ECO:0000256" key="3">
    <source>
        <dbReference type="ARBA" id="ARBA00004192"/>
    </source>
</evidence>
<dbReference type="EMBL" id="MT270830">
    <property type="protein sequence ID" value="QNJ99606.1"/>
    <property type="molecule type" value="Genomic_RNA"/>
</dbReference>
<dbReference type="KEGG" id="vg:80550441"/>
<evidence type="ECO:0000256" key="13">
    <source>
        <dbReference type="ARBA" id="ARBA00023086"/>
    </source>
</evidence>
<evidence type="ECO:0000256" key="6">
    <source>
        <dbReference type="ARBA" id="ARBA00005299"/>
    </source>
</evidence>
<dbReference type="Pfam" id="PF05733">
    <property type="entry name" value="Tenui_N"/>
    <property type="match status" value="1"/>
</dbReference>
<keyword evidence="8 17" id="KW-0167">Capsid protein</keyword>
<sequence length="245" mass="26995">MTSDYQKLAVEFSSESIDPQTVQTWLNAIAYEGFDAANIVRLVTSHSDWKDDVKKMIVIALTRGNKPNKMIKRMSEDGKKMVEYLEKKYNLKSGKPGRNDITLTRVAAAFAGWTVQALHHVVEFLPVSGSTMDSISQDYPRSMMHPSFGGLIDPTLPTETVSALTEAHKLFLIQFSRTINVAVRAAPVAEVIASFEKPLAAAIQSKFLTADQKRKILKVVGVINDNFKPSASVMSAAAAYRKMAA</sequence>
<gene>
    <name evidence="18" type="primary">N</name>
</gene>
<keyword evidence="15 17" id="KW-0687">Ribonucleoprotein</keyword>
<evidence type="ECO:0000256" key="1">
    <source>
        <dbReference type="ARBA" id="ARBA00004136"/>
    </source>
</evidence>
<evidence type="ECO:0000256" key="15">
    <source>
        <dbReference type="ARBA" id="ARBA00023274"/>
    </source>
</evidence>
<evidence type="ECO:0000256" key="17">
    <source>
        <dbReference type="PIRNR" id="PIRNR003953"/>
    </source>
</evidence>
<keyword evidence="14" id="KW-1035">Host cytoplasm</keyword>
<evidence type="ECO:0000256" key="16">
    <source>
        <dbReference type="ARBA" id="ARBA00046628"/>
    </source>
</evidence>
<dbReference type="InterPro" id="IPR015971">
    <property type="entry name" value="Nucleocapsid_Phlebovirus"/>
</dbReference>
<dbReference type="Proteomes" id="UP000680419">
    <property type="component" value="Genome"/>
</dbReference>
<keyword evidence="13 17" id="KW-0543">Viral nucleoprotein</keyword>
<dbReference type="GO" id="GO:0044172">
    <property type="term" value="C:host cell endoplasmic reticulum-Golgi intermediate compartment"/>
    <property type="evidence" value="ECO:0007669"/>
    <property type="project" value="UniProtKB-SubCell"/>
</dbReference>
<comment type="subcellular location">
    <subcellularLocation>
        <location evidence="1">Host Golgi apparatus</location>
    </subcellularLocation>
    <subcellularLocation>
        <location evidence="3">Host cytoplasm</location>
    </subcellularLocation>
    <subcellularLocation>
        <location evidence="5">Host endoplasmic reticulum-Golgi intermediate compartment</location>
    </subcellularLocation>
    <subcellularLocation>
        <location evidence="2">Host nucleus</location>
    </subcellularLocation>
    <subcellularLocation>
        <location evidence="4 17">Virion</location>
    </subcellularLocation>
</comment>
<keyword evidence="11 17" id="KW-0946">Virion</keyword>
<dbReference type="InterPro" id="IPR009522">
    <property type="entry name" value="Capsid_Phlebovir/Tenuivir"/>
</dbReference>
<evidence type="ECO:0000256" key="12">
    <source>
        <dbReference type="ARBA" id="ARBA00022884"/>
    </source>
</evidence>
<reference evidence="18" key="1">
    <citation type="journal article" date="2020" name="MSphere">
        <title>Insights into the evolutionary origin of Mediterranean sandfly fever viruses.</title>
        <authorList>
            <person name="Marklewitz M."/>
            <person name="Tchouassi D.P."/>
            <person name="Hieke C."/>
            <person name="Heyde V."/>
            <person name="Torto B."/>
            <person name="Sang R."/>
            <person name="Junglen S."/>
        </authorList>
    </citation>
    <scope>NUCLEOTIDE SEQUENCE</scope>
    <source>
        <strain evidence="18">SP105-KE-2016</strain>
    </source>
</reference>